<dbReference type="Pfam" id="PF03466">
    <property type="entry name" value="LysR_substrate"/>
    <property type="match status" value="1"/>
</dbReference>
<evidence type="ECO:0000256" key="2">
    <source>
        <dbReference type="ARBA" id="ARBA00023015"/>
    </source>
</evidence>
<dbReference type="Pfam" id="PF00126">
    <property type="entry name" value="HTH_1"/>
    <property type="match status" value="1"/>
</dbReference>
<keyword evidence="2" id="KW-0805">Transcription regulation</keyword>
<keyword evidence="7" id="KW-1185">Reference proteome</keyword>
<dbReference type="PANTHER" id="PTHR30537">
    <property type="entry name" value="HTH-TYPE TRANSCRIPTIONAL REGULATOR"/>
    <property type="match status" value="1"/>
</dbReference>
<dbReference type="Proteomes" id="UP001596425">
    <property type="component" value="Unassembled WGS sequence"/>
</dbReference>
<dbReference type="InterPro" id="IPR036390">
    <property type="entry name" value="WH_DNA-bd_sf"/>
</dbReference>
<dbReference type="SUPFAM" id="SSF46785">
    <property type="entry name" value="Winged helix' DNA-binding domain"/>
    <property type="match status" value="1"/>
</dbReference>
<dbReference type="InterPro" id="IPR036388">
    <property type="entry name" value="WH-like_DNA-bd_sf"/>
</dbReference>
<feature type="domain" description="HTH lysR-type" evidence="5">
    <location>
        <begin position="2"/>
        <end position="59"/>
    </location>
</feature>
<dbReference type="SUPFAM" id="SSF53850">
    <property type="entry name" value="Periplasmic binding protein-like II"/>
    <property type="match status" value="1"/>
</dbReference>
<evidence type="ECO:0000256" key="1">
    <source>
        <dbReference type="ARBA" id="ARBA00009437"/>
    </source>
</evidence>
<dbReference type="InterPro" id="IPR000847">
    <property type="entry name" value="LysR_HTH_N"/>
</dbReference>
<evidence type="ECO:0000256" key="4">
    <source>
        <dbReference type="ARBA" id="ARBA00023163"/>
    </source>
</evidence>
<dbReference type="RefSeq" id="WP_193189343.1">
    <property type="nucleotide sequence ID" value="NZ_JACZFR010000006.1"/>
</dbReference>
<evidence type="ECO:0000313" key="7">
    <source>
        <dbReference type="Proteomes" id="UP001596425"/>
    </source>
</evidence>
<sequence>MPNLNDLRLFVEAARLGSLSAAARSLERTPAAASASLKRLEEELKVRLVERNTRSLRLTPEGLLFRERVEPGLALLEDAQQAVHRDCADISGEIRLTAPVDFARQWLRPLMDEFQVQYPQVHFTLLAGDAMRDLVSEPLDLALRCGELPDSALVARRLLDNRRLLVASPTYLEKHGRPKHPRDLEAHNCLVYFSNGSAMRRWPFQRKRETLVMEVSGDRVCNDGSLVREWALDGLGLAYKSELDVRKDIDAGRLVPVFSDWRGNSAPLSAVYPGTGPRPLRVRRFVEFLRERIRSDAEGRSTQ</sequence>
<dbReference type="EMBL" id="JBHSVR010000001">
    <property type="protein sequence ID" value="MFC6633174.1"/>
    <property type="molecule type" value="Genomic_DNA"/>
</dbReference>
<dbReference type="InterPro" id="IPR005119">
    <property type="entry name" value="LysR_subst-bd"/>
</dbReference>
<dbReference type="PROSITE" id="PS50931">
    <property type="entry name" value="HTH_LYSR"/>
    <property type="match status" value="1"/>
</dbReference>
<evidence type="ECO:0000313" key="6">
    <source>
        <dbReference type="EMBL" id="MFC6633174.1"/>
    </source>
</evidence>
<evidence type="ECO:0000259" key="5">
    <source>
        <dbReference type="PROSITE" id="PS50931"/>
    </source>
</evidence>
<evidence type="ECO:0000256" key="3">
    <source>
        <dbReference type="ARBA" id="ARBA00023125"/>
    </source>
</evidence>
<organism evidence="6 7">
    <name type="scientific">Microbulbifer taiwanensis</name>
    <dbReference type="NCBI Taxonomy" id="986746"/>
    <lineage>
        <taxon>Bacteria</taxon>
        <taxon>Pseudomonadati</taxon>
        <taxon>Pseudomonadota</taxon>
        <taxon>Gammaproteobacteria</taxon>
        <taxon>Cellvibrionales</taxon>
        <taxon>Microbulbiferaceae</taxon>
        <taxon>Microbulbifer</taxon>
    </lineage>
</organism>
<dbReference type="InterPro" id="IPR058163">
    <property type="entry name" value="LysR-type_TF_proteobact-type"/>
</dbReference>
<keyword evidence="4" id="KW-0804">Transcription</keyword>
<name>A0ABW1YPA2_9GAMM</name>
<accession>A0ABW1YPA2</accession>
<dbReference type="Gene3D" id="3.40.190.290">
    <property type="match status" value="1"/>
</dbReference>
<reference evidence="7" key="1">
    <citation type="journal article" date="2019" name="Int. J. Syst. Evol. Microbiol.">
        <title>The Global Catalogue of Microorganisms (GCM) 10K type strain sequencing project: providing services to taxonomists for standard genome sequencing and annotation.</title>
        <authorList>
            <consortium name="The Broad Institute Genomics Platform"/>
            <consortium name="The Broad Institute Genome Sequencing Center for Infectious Disease"/>
            <person name="Wu L."/>
            <person name="Ma J."/>
        </authorList>
    </citation>
    <scope>NUCLEOTIDE SEQUENCE [LARGE SCALE GENOMIC DNA]</scope>
    <source>
        <strain evidence="7">CGMCC 1.13718</strain>
    </source>
</reference>
<comment type="similarity">
    <text evidence="1">Belongs to the LysR transcriptional regulatory family.</text>
</comment>
<dbReference type="CDD" id="cd08422">
    <property type="entry name" value="PBP2_CrgA_like"/>
    <property type="match status" value="1"/>
</dbReference>
<keyword evidence="3" id="KW-0238">DNA-binding</keyword>
<protein>
    <submittedName>
        <fullName evidence="6">LysR family transcriptional regulator</fullName>
    </submittedName>
</protein>
<dbReference type="Gene3D" id="1.10.10.10">
    <property type="entry name" value="Winged helix-like DNA-binding domain superfamily/Winged helix DNA-binding domain"/>
    <property type="match status" value="1"/>
</dbReference>
<proteinExistence type="inferred from homology"/>
<gene>
    <name evidence="6" type="ORF">ACFQBM_07785</name>
</gene>
<comment type="caution">
    <text evidence="6">The sequence shown here is derived from an EMBL/GenBank/DDBJ whole genome shotgun (WGS) entry which is preliminary data.</text>
</comment>
<dbReference type="PANTHER" id="PTHR30537:SF21">
    <property type="entry name" value="HTH-TYPE TRANSCRIPTIONAL REGULATOR SINR-RELATED"/>
    <property type="match status" value="1"/>
</dbReference>